<evidence type="ECO:0000313" key="2">
    <source>
        <dbReference type="Proteomes" id="UP000323671"/>
    </source>
</evidence>
<gene>
    <name evidence="1" type="ORF">OTERR_22970</name>
</gene>
<reference evidence="1 2" key="1">
    <citation type="submission" date="2017-07" db="EMBL/GenBank/DDBJ databases">
        <title>Complete genome sequence of Oryzomicrobium terrae TPP412.</title>
        <authorList>
            <person name="Chiu L.-W."/>
            <person name="Lo K.-J."/>
            <person name="Tsai Y.-M."/>
            <person name="Lin S.-S."/>
            <person name="Kuo C.-H."/>
            <person name="Liu C.-T."/>
        </authorList>
    </citation>
    <scope>NUCLEOTIDE SEQUENCE [LARGE SCALE GENOMIC DNA]</scope>
    <source>
        <strain evidence="1 2">TPP412</strain>
    </source>
</reference>
<evidence type="ECO:0000313" key="1">
    <source>
        <dbReference type="EMBL" id="QEL65773.1"/>
    </source>
</evidence>
<name>A0A5C1EA60_9RHOO</name>
<dbReference type="KEGG" id="otr:OTERR_22970"/>
<dbReference type="Proteomes" id="UP000323671">
    <property type="component" value="Chromosome"/>
</dbReference>
<dbReference type="AlphaFoldDB" id="A0A5C1EA60"/>
<sequence length="184" mass="20322">MAVRHPLPETPRQSGISRRYAVKAAPVLILASALLAGCASPGPAGPPLPRAGTETVIAPAAPLPPPKPPLTWEEVKRLVKEKKTVDEIVAEARVRGGDLDLPPAKVLELTRQGLPVAVLDGIYALRQSAKETDCATRLLQREQDINRDAQKRQELSFQQGYQQGSMACRDPFYSPFPRWPYRRW</sequence>
<keyword evidence="2" id="KW-1185">Reference proteome</keyword>
<dbReference type="EMBL" id="CP022579">
    <property type="protein sequence ID" value="QEL65773.1"/>
    <property type="molecule type" value="Genomic_DNA"/>
</dbReference>
<protein>
    <submittedName>
        <fullName evidence="1">Uncharacterized protein</fullName>
    </submittedName>
</protein>
<organism evidence="1 2">
    <name type="scientific">Oryzomicrobium terrae</name>
    <dbReference type="NCBI Taxonomy" id="1735038"/>
    <lineage>
        <taxon>Bacteria</taxon>
        <taxon>Pseudomonadati</taxon>
        <taxon>Pseudomonadota</taxon>
        <taxon>Betaproteobacteria</taxon>
        <taxon>Rhodocyclales</taxon>
        <taxon>Rhodocyclaceae</taxon>
        <taxon>Oryzomicrobium</taxon>
    </lineage>
</organism>
<accession>A0A5C1EA60</accession>
<dbReference type="RefSeq" id="WP_149425867.1">
    <property type="nucleotide sequence ID" value="NZ_CP022579.1"/>
</dbReference>
<proteinExistence type="predicted"/>